<dbReference type="Proteomes" id="UP000663870">
    <property type="component" value="Unassembled WGS sequence"/>
</dbReference>
<name>A0A815D8R2_9BILA</name>
<sequence>MIIIDPTEDFKNTMDAFVKISKTRSENETSLEFDNHLKKFNSQITYTGNQKGGKFEQIFRGKQPDFTWSITTQFYAWNIVTIIEKKKNDLTENEISQMLEYLRMIVQISPERTYAIGCLTNYKDIIFGKATIINNKFNYEIFVSKNAIKEYWKFLHCNPIYLGHVKFSIPENFQINLLLGKY</sequence>
<evidence type="ECO:0000313" key="2">
    <source>
        <dbReference type="EMBL" id="CAF1571713.1"/>
    </source>
</evidence>
<protein>
    <submittedName>
        <fullName evidence="1">Uncharacterized protein</fullName>
    </submittedName>
</protein>
<reference evidence="1" key="1">
    <citation type="submission" date="2021-02" db="EMBL/GenBank/DDBJ databases">
        <authorList>
            <person name="Nowell W R."/>
        </authorList>
    </citation>
    <scope>NUCLEOTIDE SEQUENCE</scope>
</reference>
<dbReference type="Proteomes" id="UP000663854">
    <property type="component" value="Unassembled WGS sequence"/>
</dbReference>
<proteinExistence type="predicted"/>
<gene>
    <name evidence="2" type="ORF">JXQ802_LOCUS45272</name>
    <name evidence="1" type="ORF">PYM288_LOCUS29735</name>
</gene>
<comment type="caution">
    <text evidence="1">The sequence shown here is derived from an EMBL/GenBank/DDBJ whole genome shotgun (WGS) entry which is preliminary data.</text>
</comment>
<dbReference type="EMBL" id="CAJNOL010003709">
    <property type="protein sequence ID" value="CAF1571713.1"/>
    <property type="molecule type" value="Genomic_DNA"/>
</dbReference>
<dbReference type="EMBL" id="CAJNOH010002516">
    <property type="protein sequence ID" value="CAF1297513.1"/>
    <property type="molecule type" value="Genomic_DNA"/>
</dbReference>
<evidence type="ECO:0000313" key="4">
    <source>
        <dbReference type="Proteomes" id="UP000663870"/>
    </source>
</evidence>
<organism evidence="1 3">
    <name type="scientific">Rotaria sordida</name>
    <dbReference type="NCBI Taxonomy" id="392033"/>
    <lineage>
        <taxon>Eukaryota</taxon>
        <taxon>Metazoa</taxon>
        <taxon>Spiralia</taxon>
        <taxon>Gnathifera</taxon>
        <taxon>Rotifera</taxon>
        <taxon>Eurotatoria</taxon>
        <taxon>Bdelloidea</taxon>
        <taxon>Philodinida</taxon>
        <taxon>Philodinidae</taxon>
        <taxon>Rotaria</taxon>
    </lineage>
</organism>
<keyword evidence="4" id="KW-1185">Reference proteome</keyword>
<evidence type="ECO:0000313" key="1">
    <source>
        <dbReference type="EMBL" id="CAF1297513.1"/>
    </source>
</evidence>
<dbReference type="AlphaFoldDB" id="A0A815D8R2"/>
<accession>A0A815D8R2</accession>
<evidence type="ECO:0000313" key="3">
    <source>
        <dbReference type="Proteomes" id="UP000663854"/>
    </source>
</evidence>